<keyword evidence="3" id="KW-1185">Reference proteome</keyword>
<feature type="region of interest" description="Disordered" evidence="1">
    <location>
        <begin position="126"/>
        <end position="170"/>
    </location>
</feature>
<protein>
    <recommendedName>
        <fullName evidence="4">WXG100 family type VII secretion target</fullName>
    </recommendedName>
</protein>
<evidence type="ECO:0008006" key="4">
    <source>
        <dbReference type="Google" id="ProtNLM"/>
    </source>
</evidence>
<sequence length="225" mass="24501">MRIDAPELFQCGKDIRDIGVAISGAFERIANAWDQLHLGWSGRSEQEAKAFSDTYLAAVTDFFGEEGATAENGGKVGLLSQFAGGLMGAGNAYAQTESSLTAAFRMFGDALLEVGPPDGDRNNYIPDNATWDLPADDGTEHPEGFRDTDAPPVSSNTPERPDSVYSRPWFTRGQEVEGDWTWVETREGPHDLRITVHDGAIWNGVEGPGVEVEWIDDETGEPVDH</sequence>
<evidence type="ECO:0000313" key="3">
    <source>
        <dbReference type="Proteomes" id="UP001183643"/>
    </source>
</evidence>
<name>A0AAE3YL52_9ACTN</name>
<evidence type="ECO:0000256" key="1">
    <source>
        <dbReference type="SAM" id="MobiDB-lite"/>
    </source>
</evidence>
<accession>A0AAE3YL52</accession>
<dbReference type="Proteomes" id="UP001183643">
    <property type="component" value="Unassembled WGS sequence"/>
</dbReference>
<dbReference type="EMBL" id="JAVDYB010000001">
    <property type="protein sequence ID" value="MDR7274218.1"/>
    <property type="molecule type" value="Genomic_DNA"/>
</dbReference>
<gene>
    <name evidence="2" type="ORF">J2S41_000996</name>
</gene>
<comment type="caution">
    <text evidence="2">The sequence shown here is derived from an EMBL/GenBank/DDBJ whole genome shotgun (WGS) entry which is preliminary data.</text>
</comment>
<reference evidence="2" key="1">
    <citation type="submission" date="2023-07" db="EMBL/GenBank/DDBJ databases">
        <title>Sequencing the genomes of 1000 actinobacteria strains.</title>
        <authorList>
            <person name="Klenk H.-P."/>
        </authorList>
    </citation>
    <scope>NUCLEOTIDE SEQUENCE</scope>
    <source>
        <strain evidence="2">DSM 44707</strain>
    </source>
</reference>
<dbReference type="AlphaFoldDB" id="A0AAE3YL52"/>
<proteinExistence type="predicted"/>
<feature type="compositionally biased region" description="Basic and acidic residues" evidence="1">
    <location>
        <begin position="138"/>
        <end position="149"/>
    </location>
</feature>
<evidence type="ECO:0000313" key="2">
    <source>
        <dbReference type="EMBL" id="MDR7274218.1"/>
    </source>
</evidence>
<organism evidence="2 3">
    <name type="scientific">Catenuloplanes atrovinosus</name>
    <dbReference type="NCBI Taxonomy" id="137266"/>
    <lineage>
        <taxon>Bacteria</taxon>
        <taxon>Bacillati</taxon>
        <taxon>Actinomycetota</taxon>
        <taxon>Actinomycetes</taxon>
        <taxon>Micromonosporales</taxon>
        <taxon>Micromonosporaceae</taxon>
        <taxon>Catenuloplanes</taxon>
    </lineage>
</organism>
<dbReference type="RefSeq" id="WP_310363616.1">
    <property type="nucleotide sequence ID" value="NZ_JAVDYB010000001.1"/>
</dbReference>